<gene>
    <name evidence="1" type="ORF">P5673_004097</name>
</gene>
<evidence type="ECO:0000313" key="2">
    <source>
        <dbReference type="Proteomes" id="UP001249851"/>
    </source>
</evidence>
<keyword evidence="2" id="KW-1185">Reference proteome</keyword>
<dbReference type="PANTHER" id="PTHR22955:SF66">
    <property type="entry name" value="INTEGRASE CATALYTIC DOMAIN-CONTAINING PROTEIN"/>
    <property type="match status" value="1"/>
</dbReference>
<dbReference type="Proteomes" id="UP001249851">
    <property type="component" value="Unassembled WGS sequence"/>
</dbReference>
<reference evidence="1" key="1">
    <citation type="journal article" date="2023" name="G3 (Bethesda)">
        <title>Whole genome assembly and annotation of the endangered Caribbean coral Acropora cervicornis.</title>
        <authorList>
            <person name="Selwyn J.D."/>
            <person name="Vollmer S.V."/>
        </authorList>
    </citation>
    <scope>NUCLEOTIDE SEQUENCE</scope>
    <source>
        <strain evidence="1">K2</strain>
    </source>
</reference>
<dbReference type="EMBL" id="JARQWQ010000006">
    <property type="protein sequence ID" value="KAK2571494.1"/>
    <property type="molecule type" value="Genomic_DNA"/>
</dbReference>
<comment type="caution">
    <text evidence="1">The sequence shown here is derived from an EMBL/GenBank/DDBJ whole genome shotgun (WGS) entry which is preliminary data.</text>
</comment>
<accession>A0AAD9R1Q4</accession>
<protein>
    <submittedName>
        <fullName evidence="1">Uncharacterized protein</fullName>
    </submittedName>
</protein>
<reference evidence="1" key="2">
    <citation type="journal article" date="2023" name="Science">
        <title>Genomic signatures of disease resistance in endangered staghorn corals.</title>
        <authorList>
            <person name="Vollmer S.V."/>
            <person name="Selwyn J.D."/>
            <person name="Despard B.A."/>
            <person name="Roesel C.L."/>
        </authorList>
    </citation>
    <scope>NUCLEOTIDE SEQUENCE</scope>
    <source>
        <strain evidence="1">K2</strain>
    </source>
</reference>
<proteinExistence type="predicted"/>
<evidence type="ECO:0000313" key="1">
    <source>
        <dbReference type="EMBL" id="KAK2571494.1"/>
    </source>
</evidence>
<sequence>MDSQTVLAWIKTSPKRFKPFVSVRVAEIQETLDTQAFKYIRSDVNPADVLTRGVPLEEVKTWIKGPPFLERPEEEWPTFFGENSKSVDEESLKEIMSIKEKRPSGKN</sequence>
<dbReference type="PANTHER" id="PTHR22955">
    <property type="entry name" value="RETROTRANSPOSON"/>
    <property type="match status" value="1"/>
</dbReference>
<dbReference type="AlphaFoldDB" id="A0AAD9R1Q4"/>
<name>A0AAD9R1Q4_ACRCE</name>
<organism evidence="1 2">
    <name type="scientific">Acropora cervicornis</name>
    <name type="common">Staghorn coral</name>
    <dbReference type="NCBI Taxonomy" id="6130"/>
    <lineage>
        <taxon>Eukaryota</taxon>
        <taxon>Metazoa</taxon>
        <taxon>Cnidaria</taxon>
        <taxon>Anthozoa</taxon>
        <taxon>Hexacorallia</taxon>
        <taxon>Scleractinia</taxon>
        <taxon>Astrocoeniina</taxon>
        <taxon>Acroporidae</taxon>
        <taxon>Acropora</taxon>
    </lineage>
</organism>